<protein>
    <submittedName>
        <fullName evidence="1">Uncharacterized protein</fullName>
    </submittedName>
</protein>
<comment type="caution">
    <text evidence="1">The sequence shown here is derived from an EMBL/GenBank/DDBJ whole genome shotgun (WGS) entry which is preliminary data.</text>
</comment>
<proteinExistence type="predicted"/>
<dbReference type="EMBL" id="MLAK01000786">
    <property type="protein sequence ID" value="OHT04614.1"/>
    <property type="molecule type" value="Genomic_DNA"/>
</dbReference>
<keyword evidence="2" id="KW-1185">Reference proteome</keyword>
<reference evidence="1" key="1">
    <citation type="submission" date="2016-10" db="EMBL/GenBank/DDBJ databases">
        <authorList>
            <person name="Benchimol M."/>
            <person name="Almeida L.G."/>
            <person name="Vasconcelos A.T."/>
            <person name="Perreira-Neves A."/>
            <person name="Rosa I.A."/>
            <person name="Tasca T."/>
            <person name="Bogo M.R."/>
            <person name="de Souza W."/>
        </authorList>
    </citation>
    <scope>NUCLEOTIDE SEQUENCE [LARGE SCALE GENOMIC DNA]</scope>
    <source>
        <strain evidence="1">K</strain>
    </source>
</reference>
<dbReference type="Proteomes" id="UP000179807">
    <property type="component" value="Unassembled WGS sequence"/>
</dbReference>
<organism evidence="1 2">
    <name type="scientific">Tritrichomonas foetus</name>
    <dbReference type="NCBI Taxonomy" id="1144522"/>
    <lineage>
        <taxon>Eukaryota</taxon>
        <taxon>Metamonada</taxon>
        <taxon>Parabasalia</taxon>
        <taxon>Tritrichomonadida</taxon>
        <taxon>Tritrichomonadidae</taxon>
        <taxon>Tritrichomonas</taxon>
    </lineage>
</organism>
<sequence length="653" mass="75665">MIEKNDSFHDSIFLYKEISPSIGKFTSSAVYRILSFCSKKKFLVLAISQYYQHIFQCTVGSSIEKLIATLPIHKKVVSASLSVDGDKLFVILYSEPNCFSKTQTFTAQCIIPNTELSYPVSVPTKSCPKIECSNNNSKFVFSGDIGRYETYDIQCNETEFSIHLDNKSKSGIYWWNLKQRTYLEYVKYDSSNDKYKFISQKMTFHLPTLPKPLPFEFHYLSSKSNQNVIFFLNQSVFGLILPRSALELRLPYKRILNIKLSTFSALSNDLLFILSPQRTMLFVLIDSFSQPRAAFEIKLHENCQEEFKMLSSFHSFNCIDQRFGNQLSFSFDYENLIKNEPRLFIPFLHHSVLNDGNKSEIMKFLSKDSFQTYWTGSIFDEYFLCLFKSDLQNVLAPRQIEFFNSNITTFCPSSQFSYELGLFSPYQSDYADQQTIPPPMLNWGKVKSNYPDIFHNSFHSNPNSNNNININNNNAESNDDNITNDITNDLNNSNNKGDSIYVHLMKLINSFDLNALHKELHYLTLLNLIALYLRINDSFSYPINFPLKIKETILDTLSECSNEFWEAHNLVLNTGKIQVKRPTFDKNMNNLELQKSWWKVRTMTQITKHSNVPYGVFDAIAEATEEAKEPSAQQDLLAFYKPLFNKKFVLDDV</sequence>
<accession>A0A1J4K4K8</accession>
<dbReference type="GeneID" id="94840490"/>
<gene>
    <name evidence="1" type="ORF">TRFO_27819</name>
</gene>
<dbReference type="VEuPathDB" id="TrichDB:TRFO_27819"/>
<evidence type="ECO:0000313" key="2">
    <source>
        <dbReference type="Proteomes" id="UP000179807"/>
    </source>
</evidence>
<name>A0A1J4K4K8_9EUKA</name>
<dbReference type="RefSeq" id="XP_068357750.1">
    <property type="nucleotide sequence ID" value="XM_068505786.1"/>
</dbReference>
<dbReference type="AlphaFoldDB" id="A0A1J4K4K8"/>
<evidence type="ECO:0000313" key="1">
    <source>
        <dbReference type="EMBL" id="OHT04614.1"/>
    </source>
</evidence>